<name>A0A1N6ITI8_9BURK</name>
<proteinExistence type="predicted"/>
<dbReference type="Proteomes" id="UP000185151">
    <property type="component" value="Unassembled WGS sequence"/>
</dbReference>
<dbReference type="GO" id="GO:0003729">
    <property type="term" value="F:mRNA binding"/>
    <property type="evidence" value="ECO:0007669"/>
    <property type="project" value="InterPro"/>
</dbReference>
<organism evidence="1 2">
    <name type="scientific">Paraburkholderia phenazinium</name>
    <dbReference type="NCBI Taxonomy" id="60549"/>
    <lineage>
        <taxon>Bacteria</taxon>
        <taxon>Pseudomonadati</taxon>
        <taxon>Pseudomonadota</taxon>
        <taxon>Betaproteobacteria</taxon>
        <taxon>Burkholderiales</taxon>
        <taxon>Burkholderiaceae</taxon>
        <taxon>Paraburkholderia</taxon>
    </lineage>
</organism>
<evidence type="ECO:0000313" key="1">
    <source>
        <dbReference type="EMBL" id="SIO35313.1"/>
    </source>
</evidence>
<reference evidence="1 2" key="1">
    <citation type="submission" date="2016-11" db="EMBL/GenBank/DDBJ databases">
        <authorList>
            <person name="Jaros S."/>
            <person name="Januszkiewicz K."/>
            <person name="Wedrychowicz H."/>
        </authorList>
    </citation>
    <scope>NUCLEOTIDE SEQUENCE [LARGE SCALE GENOMIC DNA]</scope>
    <source>
        <strain evidence="1 2">GAS95</strain>
    </source>
</reference>
<sequence length="86" mass="9928">MSKLEKLRQRVAEFPADFSWDERVVLMEDFGFAEKTKKGGSYRTFFDGSGRKIFLHKPHPGSIVKVYSVRNVVEKLREFGLMDAGE</sequence>
<accession>A0A1N6ITI8</accession>
<evidence type="ECO:0000313" key="2">
    <source>
        <dbReference type="Proteomes" id="UP000185151"/>
    </source>
</evidence>
<keyword evidence="2" id="KW-1185">Reference proteome</keyword>
<dbReference type="InterPro" id="IPR012933">
    <property type="entry name" value="HicA_mRNA_interferase"/>
</dbReference>
<protein>
    <submittedName>
        <fullName evidence="1">HicA toxin of toxin-antitoxin</fullName>
    </submittedName>
</protein>
<dbReference type="OrthoDB" id="73001at2"/>
<dbReference type="Pfam" id="PF07927">
    <property type="entry name" value="HicA_toxin"/>
    <property type="match status" value="1"/>
</dbReference>
<dbReference type="AlphaFoldDB" id="A0A1N6ITI8"/>
<dbReference type="RefSeq" id="WP_074295921.1">
    <property type="nucleotide sequence ID" value="NZ_FSRU01000001.1"/>
</dbReference>
<dbReference type="EMBL" id="FSRU01000001">
    <property type="protein sequence ID" value="SIO35313.1"/>
    <property type="molecule type" value="Genomic_DNA"/>
</dbReference>
<gene>
    <name evidence="1" type="ORF">SAMN05444165_2475</name>
</gene>